<keyword evidence="1" id="KW-0472">Membrane</keyword>
<feature type="non-terminal residue" evidence="3">
    <location>
        <position position="343"/>
    </location>
</feature>
<organism evidence="3 4">
    <name type="scientific">Aspergillus campestris (strain IBT 28561)</name>
    <dbReference type="NCBI Taxonomy" id="1392248"/>
    <lineage>
        <taxon>Eukaryota</taxon>
        <taxon>Fungi</taxon>
        <taxon>Dikarya</taxon>
        <taxon>Ascomycota</taxon>
        <taxon>Pezizomycotina</taxon>
        <taxon>Eurotiomycetes</taxon>
        <taxon>Eurotiomycetidae</taxon>
        <taxon>Eurotiales</taxon>
        <taxon>Aspergillaceae</taxon>
        <taxon>Aspergillus</taxon>
        <taxon>Aspergillus subgen. Circumdati</taxon>
    </lineage>
</organism>
<evidence type="ECO:0000313" key="3">
    <source>
        <dbReference type="EMBL" id="PKX99835.1"/>
    </source>
</evidence>
<feature type="signal peptide" evidence="2">
    <location>
        <begin position="1"/>
        <end position="17"/>
    </location>
</feature>
<keyword evidence="4" id="KW-1185">Reference proteome</keyword>
<feature type="transmembrane region" description="Helical" evidence="1">
    <location>
        <begin position="143"/>
        <end position="161"/>
    </location>
</feature>
<evidence type="ECO:0008006" key="5">
    <source>
        <dbReference type="Google" id="ProtNLM"/>
    </source>
</evidence>
<dbReference type="OrthoDB" id="1669814at2759"/>
<dbReference type="EMBL" id="MSFM01000021">
    <property type="protein sequence ID" value="PKX99835.1"/>
    <property type="molecule type" value="Genomic_DNA"/>
</dbReference>
<keyword evidence="2" id="KW-0732">Signal</keyword>
<feature type="transmembrane region" description="Helical" evidence="1">
    <location>
        <begin position="182"/>
        <end position="201"/>
    </location>
</feature>
<dbReference type="GeneID" id="36540571"/>
<feature type="transmembrane region" description="Helical" evidence="1">
    <location>
        <begin position="213"/>
        <end position="242"/>
    </location>
</feature>
<dbReference type="Proteomes" id="UP000234254">
    <property type="component" value="Unassembled WGS sequence"/>
</dbReference>
<feature type="transmembrane region" description="Helical" evidence="1">
    <location>
        <begin position="101"/>
        <end position="123"/>
    </location>
</feature>
<comment type="caution">
    <text evidence="3">The sequence shown here is derived from an EMBL/GenBank/DDBJ whole genome shotgun (WGS) entry which is preliminary data.</text>
</comment>
<dbReference type="RefSeq" id="XP_024688430.1">
    <property type="nucleotide sequence ID" value="XM_024833047.1"/>
</dbReference>
<keyword evidence="1" id="KW-0812">Transmembrane</keyword>
<accession>A0A2I1CQF3</accession>
<evidence type="ECO:0000256" key="1">
    <source>
        <dbReference type="SAM" id="Phobius"/>
    </source>
</evidence>
<feature type="transmembrane region" description="Helical" evidence="1">
    <location>
        <begin position="311"/>
        <end position="336"/>
    </location>
</feature>
<reference evidence="3" key="1">
    <citation type="submission" date="2016-12" db="EMBL/GenBank/DDBJ databases">
        <title>The genomes of Aspergillus section Nigri reveals drivers in fungal speciation.</title>
        <authorList>
            <consortium name="DOE Joint Genome Institute"/>
            <person name="Vesth T.C."/>
            <person name="Nybo J."/>
            <person name="Theobald S."/>
            <person name="Brandl J."/>
            <person name="Frisvad J.C."/>
            <person name="Nielsen K.F."/>
            <person name="Lyhne E.K."/>
            <person name="Kogle M.E."/>
            <person name="Kuo A."/>
            <person name="Riley R."/>
            <person name="Clum A."/>
            <person name="Nolan M."/>
            <person name="Lipzen A."/>
            <person name="Salamov A."/>
            <person name="Henrissat B."/>
            <person name="Wiebenga A."/>
            <person name="De vries R.P."/>
            <person name="Grigoriev I.V."/>
            <person name="Mortensen U.H."/>
            <person name="Andersen M.R."/>
            <person name="Baker S.E."/>
        </authorList>
    </citation>
    <scope>NUCLEOTIDE SEQUENCE</scope>
    <source>
        <strain evidence="3">IBT 28561</strain>
    </source>
</reference>
<proteinExistence type="predicted"/>
<feature type="chain" id="PRO_5014115348" description="Wax synthase domain-containing protein" evidence="2">
    <location>
        <begin position="18"/>
        <end position="343"/>
    </location>
</feature>
<evidence type="ECO:0000256" key="2">
    <source>
        <dbReference type="SAM" id="SignalP"/>
    </source>
</evidence>
<gene>
    <name evidence="3" type="ORF">P168DRAFT_210073</name>
</gene>
<feature type="transmembrane region" description="Helical" evidence="1">
    <location>
        <begin position="277"/>
        <end position="299"/>
    </location>
</feature>
<dbReference type="VEuPathDB" id="FungiDB:P168DRAFT_210073"/>
<name>A0A2I1CQF3_ASPC2</name>
<evidence type="ECO:0000313" key="4">
    <source>
        <dbReference type="Proteomes" id="UP000234254"/>
    </source>
</evidence>
<sequence>WALKSIILFAFQNGLLKFLEQTQKNMSFPNGVPICLHLSGIGWFDQRLKNVLGFIWPFAAGHRPDLSLVGLALVGAFGSTWFLVVMESLRIGNQGTWASHIMIPGIFIFDHSQGLMMPLYFLFHLYFVPEGASLIIDSIDARAIMASFVVGYLLPIGAHALPAPSMITVARKQTLIGWYQLWHIYIFVCHLAFAKVIGQFFDPVSTPIWYHRFMYLFAFSLAAVPHICVVFLSTLAAIYPGLFAKDAARRMHPRNVFSLTSPWSGKKAPSMDEGLKWLLQWDVLISSLAVLSWSLTLLVRCRMMFDQPVHWGSLVAKIILASVVSSPAGAAVLLMWERDEMVL</sequence>
<protein>
    <recommendedName>
        <fullName evidence="5">Wax synthase domain-containing protein</fullName>
    </recommendedName>
</protein>
<feature type="non-terminal residue" evidence="3">
    <location>
        <position position="1"/>
    </location>
</feature>
<keyword evidence="1" id="KW-1133">Transmembrane helix</keyword>
<feature type="transmembrane region" description="Helical" evidence="1">
    <location>
        <begin position="66"/>
        <end position="89"/>
    </location>
</feature>
<dbReference type="AlphaFoldDB" id="A0A2I1CQF3"/>